<sequence length="149" mass="17006">SQETQGMPNEEMAKVHADQKGKQKLEDASSKKKKFGEDTRKLEQKTQDGEIEVAKSRRVLTKDEQDLARGETLDQPKKKTKDLPFFSRERIKRKLGMKSSSEKAIPDKAKAPVKRPNWHEAVPESQLADDLTDFDANNTHKTQDDTKET</sequence>
<dbReference type="Proteomes" id="UP001328107">
    <property type="component" value="Unassembled WGS sequence"/>
</dbReference>
<evidence type="ECO:0000313" key="2">
    <source>
        <dbReference type="EMBL" id="GMR34273.1"/>
    </source>
</evidence>
<evidence type="ECO:0000256" key="1">
    <source>
        <dbReference type="SAM" id="MobiDB-lite"/>
    </source>
</evidence>
<name>A0AAN4Z974_9BILA</name>
<protein>
    <submittedName>
        <fullName evidence="2">Uncharacterized protein</fullName>
    </submittedName>
</protein>
<keyword evidence="3" id="KW-1185">Reference proteome</keyword>
<accession>A0AAN4Z974</accession>
<gene>
    <name evidence="2" type="ORF">PMAYCL1PPCAC_04468</name>
</gene>
<dbReference type="AlphaFoldDB" id="A0AAN4Z974"/>
<feature type="region of interest" description="Disordered" evidence="1">
    <location>
        <begin position="1"/>
        <end position="149"/>
    </location>
</feature>
<organism evidence="2 3">
    <name type="scientific">Pristionchus mayeri</name>
    <dbReference type="NCBI Taxonomy" id="1317129"/>
    <lineage>
        <taxon>Eukaryota</taxon>
        <taxon>Metazoa</taxon>
        <taxon>Ecdysozoa</taxon>
        <taxon>Nematoda</taxon>
        <taxon>Chromadorea</taxon>
        <taxon>Rhabditida</taxon>
        <taxon>Rhabditina</taxon>
        <taxon>Diplogasteromorpha</taxon>
        <taxon>Diplogasteroidea</taxon>
        <taxon>Neodiplogasteridae</taxon>
        <taxon>Pristionchus</taxon>
    </lineage>
</organism>
<comment type="caution">
    <text evidence="2">The sequence shown here is derived from an EMBL/GenBank/DDBJ whole genome shotgun (WGS) entry which is preliminary data.</text>
</comment>
<feature type="compositionally biased region" description="Basic and acidic residues" evidence="1">
    <location>
        <begin position="11"/>
        <end position="77"/>
    </location>
</feature>
<proteinExistence type="predicted"/>
<evidence type="ECO:0000313" key="3">
    <source>
        <dbReference type="Proteomes" id="UP001328107"/>
    </source>
</evidence>
<feature type="non-terminal residue" evidence="2">
    <location>
        <position position="1"/>
    </location>
</feature>
<feature type="compositionally biased region" description="Basic and acidic residues" evidence="1">
    <location>
        <begin position="100"/>
        <end position="110"/>
    </location>
</feature>
<reference evidence="3" key="1">
    <citation type="submission" date="2022-10" db="EMBL/GenBank/DDBJ databases">
        <title>Genome assembly of Pristionchus species.</title>
        <authorList>
            <person name="Yoshida K."/>
            <person name="Sommer R.J."/>
        </authorList>
    </citation>
    <scope>NUCLEOTIDE SEQUENCE [LARGE SCALE GENOMIC DNA]</scope>
    <source>
        <strain evidence="3">RS5460</strain>
    </source>
</reference>
<dbReference type="EMBL" id="BTRK01000002">
    <property type="protein sequence ID" value="GMR34273.1"/>
    <property type="molecule type" value="Genomic_DNA"/>
</dbReference>
<feature type="non-terminal residue" evidence="2">
    <location>
        <position position="149"/>
    </location>
</feature>